<dbReference type="PRINTS" id="PR00080">
    <property type="entry name" value="SDRFAMILY"/>
</dbReference>
<sequence>MTQGVVDSWVKKFAWFQFPKLSEEKAHLEGGYVDRACMTTLPLLRNSGFTARRLVERVGGFHLQGKPYLASTFSESILRVATSGKKLVQLRQGISLKDRKEILSADMEVQETPHLPRDRCAIITGVAKPTAIGRCLVHHFLENGYKVVGADICELELGTSEETSTQKLSADRFHFVQADISDPLQAKQIVDETIQKFGGSIHVLINNAGRTTPTLPEENRVKAFAETLAVNVNGAYYMSESVLPYMPAGQSSIIHISSTRALQSEPHSEGYATSKAGLVGLTHAQAITLSGKVRVNVILPGWINTDPSGNAALRLEDHEWHPAGRVGVPDDVAHMCLFLCDSMRAGFITGQQFVVDGGVTKKMVYPSD</sequence>
<proteinExistence type="inferred from homology"/>
<dbReference type="Gene3D" id="3.40.50.720">
    <property type="entry name" value="NAD(P)-binding Rossmann-like Domain"/>
    <property type="match status" value="1"/>
</dbReference>
<dbReference type="InterPro" id="IPR020904">
    <property type="entry name" value="Sc_DH/Rdtase_CS"/>
</dbReference>
<protein>
    <submittedName>
        <fullName evidence="3">Uncharacterized protein</fullName>
    </submittedName>
</protein>
<dbReference type="Pfam" id="PF13561">
    <property type="entry name" value="adh_short_C2"/>
    <property type="match status" value="1"/>
</dbReference>
<evidence type="ECO:0000313" key="3">
    <source>
        <dbReference type="EMBL" id="KAL2651518.1"/>
    </source>
</evidence>
<keyword evidence="2" id="KW-0560">Oxidoreductase</keyword>
<accession>A0ABD1ZJ94</accession>
<dbReference type="GO" id="GO:0016491">
    <property type="term" value="F:oxidoreductase activity"/>
    <property type="evidence" value="ECO:0007669"/>
    <property type="project" value="UniProtKB-KW"/>
</dbReference>
<comment type="similarity">
    <text evidence="1">Belongs to the short-chain dehydrogenases/reductases (SDR) family.</text>
</comment>
<keyword evidence="4" id="KW-1185">Reference proteome</keyword>
<dbReference type="FunFam" id="3.40.50.720:FF:000084">
    <property type="entry name" value="Short-chain dehydrogenase reductase"/>
    <property type="match status" value="1"/>
</dbReference>
<evidence type="ECO:0000256" key="1">
    <source>
        <dbReference type="ARBA" id="ARBA00006484"/>
    </source>
</evidence>
<dbReference type="EMBL" id="JBHFFA010000001">
    <property type="protein sequence ID" value="KAL2651518.1"/>
    <property type="molecule type" value="Genomic_DNA"/>
</dbReference>
<dbReference type="Proteomes" id="UP001605036">
    <property type="component" value="Unassembled WGS sequence"/>
</dbReference>
<dbReference type="InterPro" id="IPR002347">
    <property type="entry name" value="SDR_fam"/>
</dbReference>
<dbReference type="PRINTS" id="PR00081">
    <property type="entry name" value="GDHRDH"/>
</dbReference>
<name>A0ABD1ZJ94_9MARC</name>
<reference evidence="3 4" key="1">
    <citation type="submission" date="2024-09" db="EMBL/GenBank/DDBJ databases">
        <title>Chromosome-scale assembly of Riccia fluitans.</title>
        <authorList>
            <person name="Paukszto L."/>
            <person name="Sawicki J."/>
            <person name="Karawczyk K."/>
            <person name="Piernik-Szablinska J."/>
            <person name="Szczecinska M."/>
            <person name="Mazdziarz M."/>
        </authorList>
    </citation>
    <scope>NUCLEOTIDE SEQUENCE [LARGE SCALE GENOMIC DNA]</scope>
    <source>
        <strain evidence="3">Rf_01</strain>
        <tissue evidence="3">Aerial parts of the thallus</tissue>
    </source>
</reference>
<dbReference type="PANTHER" id="PTHR24321:SF8">
    <property type="entry name" value="ESTRADIOL 17-BETA-DEHYDROGENASE 8-RELATED"/>
    <property type="match status" value="1"/>
</dbReference>
<evidence type="ECO:0000313" key="4">
    <source>
        <dbReference type="Proteomes" id="UP001605036"/>
    </source>
</evidence>
<dbReference type="PANTHER" id="PTHR24321">
    <property type="entry name" value="DEHYDROGENASES, SHORT CHAIN"/>
    <property type="match status" value="1"/>
</dbReference>
<gene>
    <name evidence="3" type="ORF">R1flu_019646</name>
</gene>
<dbReference type="PROSITE" id="PS00061">
    <property type="entry name" value="ADH_SHORT"/>
    <property type="match status" value="1"/>
</dbReference>
<dbReference type="InterPro" id="IPR036291">
    <property type="entry name" value="NAD(P)-bd_dom_sf"/>
</dbReference>
<comment type="caution">
    <text evidence="3">The sequence shown here is derived from an EMBL/GenBank/DDBJ whole genome shotgun (WGS) entry which is preliminary data.</text>
</comment>
<evidence type="ECO:0000256" key="2">
    <source>
        <dbReference type="ARBA" id="ARBA00023002"/>
    </source>
</evidence>
<dbReference type="SUPFAM" id="SSF51735">
    <property type="entry name" value="NAD(P)-binding Rossmann-fold domains"/>
    <property type="match status" value="1"/>
</dbReference>
<organism evidence="3 4">
    <name type="scientific">Riccia fluitans</name>
    <dbReference type="NCBI Taxonomy" id="41844"/>
    <lineage>
        <taxon>Eukaryota</taxon>
        <taxon>Viridiplantae</taxon>
        <taxon>Streptophyta</taxon>
        <taxon>Embryophyta</taxon>
        <taxon>Marchantiophyta</taxon>
        <taxon>Marchantiopsida</taxon>
        <taxon>Marchantiidae</taxon>
        <taxon>Marchantiales</taxon>
        <taxon>Ricciaceae</taxon>
        <taxon>Riccia</taxon>
    </lineage>
</organism>
<dbReference type="AlphaFoldDB" id="A0ABD1ZJ94"/>